<dbReference type="OMA" id="RLETMCA"/>
<dbReference type="InterPro" id="IPR045810">
    <property type="entry name" value="eIF3h_C"/>
</dbReference>
<dbReference type="Proteomes" id="UP000324907">
    <property type="component" value="Unassembled WGS sequence"/>
</dbReference>
<dbReference type="Pfam" id="PF19445">
    <property type="entry name" value="eIF3h_C"/>
    <property type="match status" value="1"/>
</dbReference>
<dbReference type="CDD" id="cd08065">
    <property type="entry name" value="MPN_eIF3h"/>
    <property type="match status" value="1"/>
</dbReference>
<dbReference type="Proteomes" id="UP000323011">
    <property type="component" value="Unassembled WGS sequence"/>
</dbReference>
<evidence type="ECO:0000313" key="5">
    <source>
        <dbReference type="EMBL" id="KAA0148428.1"/>
    </source>
</evidence>
<dbReference type="InterPro" id="IPR027524">
    <property type="entry name" value="eIF3h"/>
</dbReference>
<comment type="caution">
    <text evidence="8">The sequence shown here is derived from an EMBL/GenBank/DDBJ whole genome shotgun (WGS) entry which is preliminary data.</text>
</comment>
<evidence type="ECO:0000313" key="12">
    <source>
        <dbReference type="Proteomes" id="UP000325113"/>
    </source>
</evidence>
<dbReference type="InterPro" id="IPR037518">
    <property type="entry name" value="MPN"/>
</dbReference>
<evidence type="ECO:0000313" key="11">
    <source>
        <dbReference type="Proteomes" id="UP000324907"/>
    </source>
</evidence>
<dbReference type="InterPro" id="IPR050242">
    <property type="entry name" value="JAMM_MPN+_peptidase_M67A"/>
</dbReference>
<dbReference type="EMBL" id="VLTL01000110">
    <property type="protein sequence ID" value="KAA0160487.1"/>
    <property type="molecule type" value="Genomic_DNA"/>
</dbReference>
<dbReference type="GO" id="GO:0005852">
    <property type="term" value="C:eukaryotic translation initiation factor 3 complex"/>
    <property type="evidence" value="ECO:0007669"/>
    <property type="project" value="InterPro"/>
</dbReference>
<dbReference type="Pfam" id="PF01398">
    <property type="entry name" value="JAB"/>
    <property type="match status" value="1"/>
</dbReference>
<organism evidence="8 9">
    <name type="scientific">Cafeteria roenbergensis</name>
    <name type="common">Marine flagellate</name>
    <dbReference type="NCBI Taxonomy" id="33653"/>
    <lineage>
        <taxon>Eukaryota</taxon>
        <taxon>Sar</taxon>
        <taxon>Stramenopiles</taxon>
        <taxon>Bigyra</taxon>
        <taxon>Opalozoa</taxon>
        <taxon>Bicosoecida</taxon>
        <taxon>Cafeteriaceae</taxon>
        <taxon>Cafeteria</taxon>
    </lineage>
</organism>
<dbReference type="GO" id="GO:0003743">
    <property type="term" value="F:translation initiation factor activity"/>
    <property type="evidence" value="ECO:0007669"/>
    <property type="project" value="UniProtKB-KW"/>
</dbReference>
<dbReference type="Proteomes" id="UP000325113">
    <property type="component" value="Unassembled WGS sequence"/>
</dbReference>
<keyword evidence="10" id="KW-1185">Reference proteome</keyword>
<evidence type="ECO:0000313" key="8">
    <source>
        <dbReference type="EMBL" id="KAA0175829.1"/>
    </source>
</evidence>
<proteinExistence type="predicted"/>
<evidence type="ECO:0000313" key="9">
    <source>
        <dbReference type="Proteomes" id="UP000322899"/>
    </source>
</evidence>
<evidence type="ECO:0000256" key="3">
    <source>
        <dbReference type="ARBA" id="ARBA00022917"/>
    </source>
</evidence>
<name>A0A5A8EE44_CAFRO</name>
<evidence type="ECO:0000256" key="2">
    <source>
        <dbReference type="ARBA" id="ARBA00022540"/>
    </source>
</evidence>
<gene>
    <name evidence="8" type="ORF">FNF27_02550</name>
    <name evidence="7" type="ORF">FNF28_05443</name>
    <name evidence="5" type="ORF">FNF29_06646</name>
    <name evidence="6" type="ORF">FNF31_06211</name>
</gene>
<dbReference type="PROSITE" id="PS50249">
    <property type="entry name" value="MPN"/>
    <property type="match status" value="1"/>
</dbReference>
<dbReference type="Proteomes" id="UP000322899">
    <property type="component" value="Unassembled WGS sequence"/>
</dbReference>
<dbReference type="EMBL" id="VLTO01000011">
    <property type="protein sequence ID" value="KAA0175829.1"/>
    <property type="molecule type" value="Genomic_DNA"/>
</dbReference>
<evidence type="ECO:0000313" key="10">
    <source>
        <dbReference type="Proteomes" id="UP000323011"/>
    </source>
</evidence>
<dbReference type="EMBL" id="VLTM01000090">
    <property type="protein sequence ID" value="KAA0154870.1"/>
    <property type="molecule type" value="Genomic_DNA"/>
</dbReference>
<dbReference type="SMART" id="SM00232">
    <property type="entry name" value="JAB_MPN"/>
    <property type="match status" value="1"/>
</dbReference>
<dbReference type="Gene3D" id="3.40.140.10">
    <property type="entry name" value="Cytidine Deaminase, domain 2"/>
    <property type="match status" value="1"/>
</dbReference>
<evidence type="ECO:0000313" key="7">
    <source>
        <dbReference type="EMBL" id="KAA0160487.1"/>
    </source>
</evidence>
<keyword evidence="1" id="KW-0963">Cytoplasm</keyword>
<dbReference type="InterPro" id="IPR000555">
    <property type="entry name" value="JAMM/MPN+_dom"/>
</dbReference>
<dbReference type="GO" id="GO:0008237">
    <property type="term" value="F:metallopeptidase activity"/>
    <property type="evidence" value="ECO:0007669"/>
    <property type="project" value="InterPro"/>
</dbReference>
<keyword evidence="2" id="KW-0396">Initiation factor</keyword>
<reference evidence="9 10" key="1">
    <citation type="submission" date="2019-07" db="EMBL/GenBank/DDBJ databases">
        <title>Genomes of Cafeteria roenbergensis.</title>
        <authorList>
            <person name="Fischer M.G."/>
            <person name="Hackl T."/>
            <person name="Roman M."/>
        </authorList>
    </citation>
    <scope>NUCLEOTIDE SEQUENCE [LARGE SCALE GENOMIC DNA]</scope>
    <source>
        <strain evidence="5 10">BVI</strain>
        <strain evidence="6 12">Cflag</strain>
        <strain evidence="8 9">E4-10P</strain>
        <strain evidence="7 11">RCC970-E3</strain>
    </source>
</reference>
<dbReference type="EMBL" id="VLTN01000053">
    <property type="protein sequence ID" value="KAA0148428.1"/>
    <property type="molecule type" value="Genomic_DNA"/>
</dbReference>
<evidence type="ECO:0000256" key="1">
    <source>
        <dbReference type="ARBA" id="ARBA00022490"/>
    </source>
</evidence>
<dbReference type="PANTHER" id="PTHR10410">
    <property type="entry name" value="EUKARYOTIC TRANSLATION INITIATION FACTOR 3 -RELATED"/>
    <property type="match status" value="1"/>
</dbReference>
<feature type="domain" description="MPN" evidence="4">
    <location>
        <begin position="25"/>
        <end position="153"/>
    </location>
</feature>
<evidence type="ECO:0000313" key="6">
    <source>
        <dbReference type="EMBL" id="KAA0154870.1"/>
    </source>
</evidence>
<keyword evidence="3" id="KW-0648">Protein biosynthesis</keyword>
<sequence>MWSSSSGHAMASADLSILEPAVDSVQLESLALLKVIKHCREAMPSMATGCLLGLNVGGVLEVANCFAFKRDDDGDSSSFQNTMMTCLKAVGIDGNMAGWYQSTPFATVCTKDLVATQYDFQREIPGSVVVIYDPTAAGTGSLALKALKLSDAFMKRFSTAAAAGSDAAGAPLLASGVFVEVPVRLHQNPVMGALLADISAPRAASAAGAGASAAADDAADRAADADAARPLAGGVDCDLDRLELNAQAYLDKHLRLLSEQVEEMAELTVSAQVWERKEAILARQRSEFEAKRRVENVKRQEKRQAPLPMVDPSLECFAPLPTIARVEKLDALLSAAQAGVYCKEMGHLAARNFGKLFLASALQAAE</sequence>
<protein>
    <recommendedName>
        <fullName evidence="4">MPN domain-containing protein</fullName>
    </recommendedName>
</protein>
<accession>A0A5A8EE44</accession>
<evidence type="ECO:0000259" key="4">
    <source>
        <dbReference type="PROSITE" id="PS50249"/>
    </source>
</evidence>
<dbReference type="OrthoDB" id="10265695at2759"/>
<dbReference type="AlphaFoldDB" id="A0A5A8EE44"/>